<dbReference type="SUPFAM" id="SSF53901">
    <property type="entry name" value="Thiolase-like"/>
    <property type="match status" value="1"/>
</dbReference>
<evidence type="ECO:0000256" key="4">
    <source>
        <dbReference type="ARBA" id="ARBA00022679"/>
    </source>
</evidence>
<dbReference type="GO" id="GO:0031177">
    <property type="term" value="F:phosphopantetheine binding"/>
    <property type="evidence" value="ECO:0007669"/>
    <property type="project" value="InterPro"/>
</dbReference>
<keyword evidence="3" id="KW-0489">Methyltransferase</keyword>
<dbReference type="PANTHER" id="PTHR43775">
    <property type="entry name" value="FATTY ACID SYNTHASE"/>
    <property type="match status" value="1"/>
</dbReference>
<keyword evidence="7" id="KW-0012">Acyltransferase</keyword>
<dbReference type="InterPro" id="IPR014043">
    <property type="entry name" value="Acyl_transferase_dom"/>
</dbReference>
<dbReference type="GO" id="GO:1901336">
    <property type="term" value="P:lactone biosynthetic process"/>
    <property type="evidence" value="ECO:0007669"/>
    <property type="project" value="UniProtKB-ARBA"/>
</dbReference>
<feature type="domain" description="PKS/mFAS DH" evidence="11">
    <location>
        <begin position="727"/>
        <end position="1015"/>
    </location>
</feature>
<evidence type="ECO:0000259" key="10">
    <source>
        <dbReference type="PROSITE" id="PS52004"/>
    </source>
</evidence>
<dbReference type="InterPro" id="IPR049900">
    <property type="entry name" value="PKS_mFAS_DH"/>
</dbReference>
<dbReference type="Gene3D" id="3.90.180.10">
    <property type="entry name" value="Medium-chain alcohol dehydrogenases, catalytic domain"/>
    <property type="match status" value="1"/>
</dbReference>
<keyword evidence="1" id="KW-0596">Phosphopantetheine</keyword>
<dbReference type="Pfam" id="PF00550">
    <property type="entry name" value="PP-binding"/>
    <property type="match status" value="1"/>
</dbReference>
<evidence type="ECO:0000256" key="2">
    <source>
        <dbReference type="ARBA" id="ARBA00022553"/>
    </source>
</evidence>
<dbReference type="Gene3D" id="3.40.50.150">
    <property type="entry name" value="Vaccinia Virus protein VP39"/>
    <property type="match status" value="1"/>
</dbReference>
<dbReference type="InterPro" id="IPR013968">
    <property type="entry name" value="PKS_KR"/>
</dbReference>
<dbReference type="Gene3D" id="3.10.129.110">
    <property type="entry name" value="Polyketide synthase dehydratase"/>
    <property type="match status" value="1"/>
</dbReference>
<dbReference type="InterPro" id="IPR013217">
    <property type="entry name" value="Methyltransf_12"/>
</dbReference>
<dbReference type="Pfam" id="PF08240">
    <property type="entry name" value="ADH_N"/>
    <property type="match status" value="1"/>
</dbReference>
<dbReference type="Gene3D" id="1.10.1200.10">
    <property type="entry name" value="ACP-like"/>
    <property type="match status" value="1"/>
</dbReference>
<feature type="region of interest" description="C-terminal hotdog fold" evidence="8">
    <location>
        <begin position="870"/>
        <end position="1015"/>
    </location>
</feature>
<dbReference type="GO" id="GO:0008168">
    <property type="term" value="F:methyltransferase activity"/>
    <property type="evidence" value="ECO:0007669"/>
    <property type="project" value="UniProtKB-KW"/>
</dbReference>
<dbReference type="InterPro" id="IPR016039">
    <property type="entry name" value="Thiolase-like"/>
</dbReference>
<dbReference type="PANTHER" id="PTHR43775:SF49">
    <property type="entry name" value="SYNTHASE, PUTATIVE (JCVI)-RELATED"/>
    <property type="match status" value="1"/>
</dbReference>
<dbReference type="InterPro" id="IPR057326">
    <property type="entry name" value="KR_dom"/>
</dbReference>
<dbReference type="PROSITE" id="PS52004">
    <property type="entry name" value="KS3_2"/>
    <property type="match status" value="1"/>
</dbReference>
<dbReference type="EMBL" id="MNBE01000702">
    <property type="protein sequence ID" value="OKO95581.1"/>
    <property type="molecule type" value="Genomic_DNA"/>
</dbReference>
<dbReference type="STRING" id="1316194.A0A1Q5T5T0"/>
<dbReference type="SMART" id="SM00827">
    <property type="entry name" value="PKS_AT"/>
    <property type="match status" value="1"/>
</dbReference>
<keyword evidence="4" id="KW-0808">Transferase</keyword>
<dbReference type="InterPro" id="IPR014031">
    <property type="entry name" value="Ketoacyl_synth_C"/>
</dbReference>
<dbReference type="Pfam" id="PF13602">
    <property type="entry name" value="ADH_zinc_N_2"/>
    <property type="match status" value="1"/>
</dbReference>
<evidence type="ECO:0000256" key="3">
    <source>
        <dbReference type="ARBA" id="ARBA00022603"/>
    </source>
</evidence>
<keyword evidence="5" id="KW-0521">NADP</keyword>
<name>A0A1Q5T5T0_9EURO</name>
<dbReference type="Pfam" id="PF08242">
    <property type="entry name" value="Methyltransf_12"/>
    <property type="match status" value="1"/>
</dbReference>
<gene>
    <name evidence="12" type="ORF">PENSUB_11093</name>
</gene>
<dbReference type="InterPro" id="IPR020843">
    <property type="entry name" value="ER"/>
</dbReference>
<dbReference type="GO" id="GO:0004315">
    <property type="term" value="F:3-oxoacyl-[acyl-carrier-protein] synthase activity"/>
    <property type="evidence" value="ECO:0007669"/>
    <property type="project" value="InterPro"/>
</dbReference>
<dbReference type="GO" id="GO:0004312">
    <property type="term" value="F:fatty acid synthase activity"/>
    <property type="evidence" value="ECO:0007669"/>
    <property type="project" value="TreeGrafter"/>
</dbReference>
<evidence type="ECO:0000259" key="9">
    <source>
        <dbReference type="PROSITE" id="PS50075"/>
    </source>
</evidence>
<dbReference type="InterPro" id="IPR016036">
    <property type="entry name" value="Malonyl_transacylase_ACP-bd"/>
</dbReference>
<dbReference type="Pfam" id="PF14765">
    <property type="entry name" value="PS-DH"/>
    <property type="match status" value="1"/>
</dbReference>
<dbReference type="InterPro" id="IPR036736">
    <property type="entry name" value="ACP-like_sf"/>
</dbReference>
<dbReference type="CDD" id="cd00833">
    <property type="entry name" value="PKS"/>
    <property type="match status" value="1"/>
</dbReference>
<dbReference type="SUPFAM" id="SSF47336">
    <property type="entry name" value="ACP-like"/>
    <property type="match status" value="1"/>
</dbReference>
<dbReference type="Gene3D" id="3.30.70.250">
    <property type="entry name" value="Malonyl-CoA ACP transacylase, ACP-binding"/>
    <property type="match status" value="1"/>
</dbReference>
<dbReference type="SMART" id="SM00826">
    <property type="entry name" value="PKS_DH"/>
    <property type="match status" value="1"/>
</dbReference>
<keyword evidence="13" id="KW-1185">Reference proteome</keyword>
<dbReference type="PROSITE" id="PS52019">
    <property type="entry name" value="PKS_MFAS_DH"/>
    <property type="match status" value="1"/>
</dbReference>
<dbReference type="InterPro" id="IPR050091">
    <property type="entry name" value="PKS_NRPS_Biosynth_Enz"/>
</dbReference>
<dbReference type="InterPro" id="IPR014030">
    <property type="entry name" value="Ketoacyl_synth_N"/>
</dbReference>
<dbReference type="Gene3D" id="3.40.50.720">
    <property type="entry name" value="NAD(P)-binding Rossmann-like Domain"/>
    <property type="match status" value="2"/>
</dbReference>
<dbReference type="InterPro" id="IPR011032">
    <property type="entry name" value="GroES-like_sf"/>
</dbReference>
<dbReference type="InterPro" id="IPR036291">
    <property type="entry name" value="NAD(P)-bd_dom_sf"/>
</dbReference>
<dbReference type="PROSITE" id="PS00606">
    <property type="entry name" value="KS3_1"/>
    <property type="match status" value="1"/>
</dbReference>
<dbReference type="Proteomes" id="UP000186955">
    <property type="component" value="Unassembled WGS sequence"/>
</dbReference>
<dbReference type="InterPro" id="IPR018201">
    <property type="entry name" value="Ketoacyl_synth_AS"/>
</dbReference>
<dbReference type="GO" id="GO:0006633">
    <property type="term" value="P:fatty acid biosynthetic process"/>
    <property type="evidence" value="ECO:0007669"/>
    <property type="project" value="InterPro"/>
</dbReference>
<evidence type="ECO:0000256" key="5">
    <source>
        <dbReference type="ARBA" id="ARBA00022857"/>
    </source>
</evidence>
<dbReference type="InterPro" id="IPR020841">
    <property type="entry name" value="PKS_Beta-ketoAc_synthase_dom"/>
</dbReference>
<sequence length="2320" mass="255255">MLKPITPGSNVPIAICGMGMRLPGGIHHEEELYNFLIEQKDARSIVPRNRYNVDAHFSPHGKKGTVITRQGYFLDADLANFDPTTFKITATEASHLDPNQRLCLEVVREALESAGEINWRGKKIGTYVGLFGEDWQDMRQKDASFNSSYGLIGALDYAIANRISYEYDLKGPSVMVKTACSSAAVGLHEAMQEIQRGNITSAIVAGANLIFAPGMTVAMSIQAALSPEGSSKSFDAAADGYARGEAVTAIYIKRLDEAIRDGNPIRAILRASSSNSDGRTLGFSTPNADSHEAAMREAYSVAGLDFSQTAMVEAHGTGTATGDPIEAEAIARCFGKEGVYIGAVKPNLGHSEGAAALTSLIKAVVSLEHQTIIPNIKFKTPNPANVLYHTDDGKVLSQPEYSQTICTALQIGLVDLLESWGVKPFAVVGHSSGEIAASYSTRSLTKTEAMTIAFYRGHVCKNPPRKGGMAAVGLGKAQVAAFLLPGVSVACENSPSSVTLAGNVGALETVMAKIKKANEDTFVRRLKVEMAYHSGMCFNTHLRNHTKFIANNEKLDHMRDLGDKYRDLVAGHLDPRPPRVPFYSSAYGGTVLSKASQFGPRYWQENLENPVLFNAAVKSMVSTTPQLVLLEVGPHSSLRGALSQITQPLHSTVLYVPTLVRDKNDTESFLSTIGQLFTAGVDIRAHSDPTDAIVLSDLPRYPFHYEKSYWVESRVMSNWRFPKHLPHDLLGIRILDGTDMVPTWRNNLQLYELPWLRDHRVGKDIVFPAACYIALAGEAVFQLTEGDARDYTAKSVDLHQALLLQEDAATEIVTTLRPQRLTTSLNSDWYEFLIVSHDGETWKKHCSGLVRIGRASTPPPAFNKVAETLPRKVSSTRWYETGARVGLNYGPCFTGLQNITAGVTETRSAADIIDKPETASESIYPLHPITLDLAFQALTVAIFQGDYRTLDYLPLPMFLGEIYVGHGTGQKIHICSTSGSQNSSGGHMYGIGEDGDLLLYLKDPVHICLEKDSVGPEPMAVTLEWKPDFSFLDSGKLTRPIYDIREQLMLGERLYVLCALESNIALQGVSTAQPHLERYRRWLGTQCARLAEPGYLLVEDSVDLVNMASKDRRELIPKILEQCKATGCGDIGIAIWKAYDQLVNIFEGKTDFLDLVINDGTLSNVYNWANDMWDVSEFFQLLGHMQPQMKVLEIGAGTGGLTAKVLEHLRSSYEERLYLQYTFTDLSSGFFPAANKRFAEYQAIEYKVLDISRNPLEQGFQREEYDLIIASNVRTAPLLSFGIIPLNVLQVLHATPILHDTLVNVRTLLKPQGRLFLQELSPVGNSMGYIMGIFSGWWLGAADGRDGKPFISPEEWDTRLRSAGFNGCETVKFDNEKPYHLNANIVARPAIEVEYSRTITLLSGPSAIHPLALKVETLLQHKGYQTMHYHWGDEQHTIPDQDLISFVDLDQPFLKAPSEADWDQFLQMIGTLQQASAIWLLPLTQIKSDDPHTALILGVTRTIRSELAMPLITLEMESHASLEAAVAVVDVLNKLQQRNEDDGDLDPDMEYCWANGAVHIGRYHWYPVKKALKETAAEPATKVLRIGTHGLLQSLYWSGCALPELGADQVQIQTQAVGLNFKDVLVAMGVVDNASKDAIFGVEGAGYVSKTGANIDYLDVGDRVIYIGTSTVGLATEVQRQGCFTLRIPDCLSFEDAATMSAAYVTVLLGVVEKARLEHGQSILIHAATGGVGIAAINVARWLGLDVYCTVGSERKVEFLVQKHAIPRDRIFYSRDTSFRDDIMAATNGVGVDCVLNSLSGELLHASWECVAASGCMIEIGKRDMIGRGQLALDRFEDNRTYIGIDLSRYIVTNPTKIMKLMKLMMHLYTGSHIRPIDPITLYGANEVQDAFRYMQQGSHIGKVVIKFLEDQGALRWSVETPTPSFKQDRAYLLVGGMGGLGRAIATWMVTHGARHLIFLSRSAGTSENDKIFIRELEARGCTVQAWAGDVADPVTVKNAIQQAPLPIAGVMQMAMILCDVGILDMSLEDYRTALKPKVDGTWNIHNALPNEYLDFFVMFSSVCGQMGYYGQANYAAANTFLDAFAQYRHSQGLKASVQDIGAINDVGFISQNPAVKASMQAGSTRLITEQDFLDTLQLTIAKSSSPSVSRPARMEDLGTGLVFHNPSQVTQMSECQLPIMHPENHIIWKRDPRMAIYRNIETTSTKVETTSNGLRSFFLEVNTDSAVLQQPAAAEFLARELRDRVAAFLMRQEGEEPLDLGLTLTEAGVDSLVAIEIRNWCKQNLGVEISVLELKNGGSMLDIGGLAAKKLREKLSSSA</sequence>
<evidence type="ECO:0000256" key="6">
    <source>
        <dbReference type="ARBA" id="ARBA00023268"/>
    </source>
</evidence>
<dbReference type="SUPFAM" id="SSF51735">
    <property type="entry name" value="NAD(P)-binding Rossmann-fold domains"/>
    <property type="match status" value="2"/>
</dbReference>
<dbReference type="InterPro" id="IPR042104">
    <property type="entry name" value="PKS_dehydratase_sf"/>
</dbReference>
<evidence type="ECO:0000313" key="12">
    <source>
        <dbReference type="EMBL" id="OKO95581.1"/>
    </source>
</evidence>
<dbReference type="Pfam" id="PF00109">
    <property type="entry name" value="ketoacyl-synt"/>
    <property type="match status" value="1"/>
</dbReference>
<dbReference type="SMART" id="SM00822">
    <property type="entry name" value="PKS_KR"/>
    <property type="match status" value="1"/>
</dbReference>
<evidence type="ECO:0000256" key="1">
    <source>
        <dbReference type="ARBA" id="ARBA00022450"/>
    </source>
</evidence>
<dbReference type="InterPro" id="IPR001227">
    <property type="entry name" value="Ac_transferase_dom_sf"/>
</dbReference>
<feature type="domain" description="Ketosynthase family 3 (KS3)" evidence="10">
    <location>
        <begin position="10"/>
        <end position="438"/>
    </location>
</feature>
<dbReference type="InterPro" id="IPR020807">
    <property type="entry name" value="PKS_DH"/>
</dbReference>
<dbReference type="Pfam" id="PF02801">
    <property type="entry name" value="Ketoacyl-synt_C"/>
    <property type="match status" value="1"/>
</dbReference>
<evidence type="ECO:0000256" key="8">
    <source>
        <dbReference type="PROSITE-ProRule" id="PRU01363"/>
    </source>
</evidence>
<evidence type="ECO:0000256" key="7">
    <source>
        <dbReference type="ARBA" id="ARBA00023315"/>
    </source>
</evidence>
<feature type="domain" description="Carrier" evidence="9">
    <location>
        <begin position="2237"/>
        <end position="2315"/>
    </location>
</feature>
<dbReference type="SMART" id="SM00829">
    <property type="entry name" value="PKS_ER"/>
    <property type="match status" value="1"/>
</dbReference>
<dbReference type="CDD" id="cd02440">
    <property type="entry name" value="AdoMet_MTases"/>
    <property type="match status" value="1"/>
</dbReference>
<dbReference type="GO" id="GO:0016491">
    <property type="term" value="F:oxidoreductase activity"/>
    <property type="evidence" value="ECO:0007669"/>
    <property type="project" value="InterPro"/>
</dbReference>
<dbReference type="InterPro" id="IPR049552">
    <property type="entry name" value="PKS_DH_N"/>
</dbReference>
<dbReference type="SUPFAM" id="SSF55048">
    <property type="entry name" value="Probable ACP-binding domain of malonyl-CoA ACP transacylase"/>
    <property type="match status" value="1"/>
</dbReference>
<dbReference type="SUPFAM" id="SSF53335">
    <property type="entry name" value="S-adenosyl-L-methionine-dependent methyltransferases"/>
    <property type="match status" value="1"/>
</dbReference>
<dbReference type="SUPFAM" id="SSF52151">
    <property type="entry name" value="FabD/lysophospholipase-like"/>
    <property type="match status" value="1"/>
</dbReference>
<dbReference type="Pfam" id="PF08659">
    <property type="entry name" value="KR"/>
    <property type="match status" value="1"/>
</dbReference>
<dbReference type="InterPro" id="IPR020806">
    <property type="entry name" value="PKS_PP-bd"/>
</dbReference>
<dbReference type="InterPro" id="IPR029063">
    <property type="entry name" value="SAM-dependent_MTases_sf"/>
</dbReference>
<dbReference type="GO" id="GO:0030639">
    <property type="term" value="P:polyketide biosynthetic process"/>
    <property type="evidence" value="ECO:0007669"/>
    <property type="project" value="UniProtKB-ARBA"/>
</dbReference>
<feature type="region of interest" description="N-terminal hotdog fold" evidence="8">
    <location>
        <begin position="727"/>
        <end position="857"/>
    </location>
</feature>
<dbReference type="InterPro" id="IPR049551">
    <property type="entry name" value="PKS_DH_C"/>
</dbReference>
<dbReference type="PROSITE" id="PS50075">
    <property type="entry name" value="CARRIER"/>
    <property type="match status" value="1"/>
</dbReference>
<dbReference type="GO" id="GO:0032259">
    <property type="term" value="P:methylation"/>
    <property type="evidence" value="ECO:0007669"/>
    <property type="project" value="UniProtKB-KW"/>
</dbReference>
<organism evidence="12 13">
    <name type="scientific">Penicillium subrubescens</name>
    <dbReference type="NCBI Taxonomy" id="1316194"/>
    <lineage>
        <taxon>Eukaryota</taxon>
        <taxon>Fungi</taxon>
        <taxon>Dikarya</taxon>
        <taxon>Ascomycota</taxon>
        <taxon>Pezizomycotina</taxon>
        <taxon>Eurotiomycetes</taxon>
        <taxon>Eurotiomycetidae</taxon>
        <taxon>Eurotiales</taxon>
        <taxon>Aspergillaceae</taxon>
        <taxon>Penicillium</taxon>
    </lineage>
</organism>
<keyword evidence="2" id="KW-0597">Phosphoprotein</keyword>
<accession>A0A1Q5T5T0</accession>
<dbReference type="SMART" id="SM00825">
    <property type="entry name" value="PKS_KS"/>
    <property type="match status" value="1"/>
</dbReference>
<feature type="active site" description="Proton donor; for dehydratase activity" evidence="8">
    <location>
        <position position="932"/>
    </location>
</feature>
<reference evidence="12 13" key="1">
    <citation type="submission" date="2016-10" db="EMBL/GenBank/DDBJ databases">
        <title>Genome sequence of the ascomycete fungus Penicillium subrubescens.</title>
        <authorList>
            <person name="De Vries R.P."/>
            <person name="Peng M."/>
            <person name="Dilokpimol A."/>
            <person name="Hilden K."/>
            <person name="Makela M.R."/>
            <person name="Grigoriev I."/>
            <person name="Riley R."/>
            <person name="Granchi Z."/>
        </authorList>
    </citation>
    <scope>NUCLEOTIDE SEQUENCE [LARGE SCALE GENOMIC DNA]</scope>
    <source>
        <strain evidence="12 13">CBS 132785</strain>
    </source>
</reference>
<comment type="caution">
    <text evidence="12">The sequence shown here is derived from an EMBL/GenBank/DDBJ whole genome shotgun (WGS) entry which is preliminary data.</text>
</comment>
<dbReference type="CDD" id="cd05195">
    <property type="entry name" value="enoyl_red"/>
    <property type="match status" value="1"/>
</dbReference>
<proteinExistence type="predicted"/>
<evidence type="ECO:0000313" key="13">
    <source>
        <dbReference type="Proteomes" id="UP000186955"/>
    </source>
</evidence>
<dbReference type="SUPFAM" id="SSF50129">
    <property type="entry name" value="GroES-like"/>
    <property type="match status" value="1"/>
</dbReference>
<feature type="active site" description="Proton acceptor; for dehydratase activity" evidence="8">
    <location>
        <position position="759"/>
    </location>
</feature>
<dbReference type="Gene3D" id="3.40.366.10">
    <property type="entry name" value="Malonyl-Coenzyme A Acyl Carrier Protein, domain 2"/>
    <property type="match status" value="1"/>
</dbReference>
<dbReference type="SMART" id="SM00823">
    <property type="entry name" value="PKS_PP"/>
    <property type="match status" value="1"/>
</dbReference>
<keyword evidence="6" id="KW-0511">Multifunctional enzyme</keyword>
<dbReference type="InterPro" id="IPR009081">
    <property type="entry name" value="PP-bd_ACP"/>
</dbReference>
<dbReference type="Gene3D" id="3.40.47.10">
    <property type="match status" value="1"/>
</dbReference>
<dbReference type="Pfam" id="PF21089">
    <property type="entry name" value="PKS_DH_N"/>
    <property type="match status" value="1"/>
</dbReference>
<evidence type="ECO:0000259" key="11">
    <source>
        <dbReference type="PROSITE" id="PS52019"/>
    </source>
</evidence>
<dbReference type="Pfam" id="PF00698">
    <property type="entry name" value="Acyl_transf_1"/>
    <property type="match status" value="1"/>
</dbReference>
<dbReference type="InterPro" id="IPR013154">
    <property type="entry name" value="ADH-like_N"/>
</dbReference>
<protein>
    <submittedName>
        <fullName evidence="12">Lovastatin diketide synthase LovF</fullName>
    </submittedName>
</protein>
<dbReference type="InterPro" id="IPR016035">
    <property type="entry name" value="Acyl_Trfase/lysoPLipase"/>
</dbReference>